<accession>A0ABW5S5W2</accession>
<reference evidence="2" key="1">
    <citation type="journal article" date="2019" name="Int. J. Syst. Evol. Microbiol.">
        <title>The Global Catalogue of Microorganisms (GCM) 10K type strain sequencing project: providing services to taxonomists for standard genome sequencing and annotation.</title>
        <authorList>
            <consortium name="The Broad Institute Genomics Platform"/>
            <consortium name="The Broad Institute Genome Sequencing Center for Infectious Disease"/>
            <person name="Wu L."/>
            <person name="Ma J."/>
        </authorList>
    </citation>
    <scope>NUCLEOTIDE SEQUENCE [LARGE SCALE GENOMIC DNA]</scope>
    <source>
        <strain evidence="2">TISTR 2466</strain>
    </source>
</reference>
<evidence type="ECO:0000313" key="1">
    <source>
        <dbReference type="EMBL" id="MFD2695013.1"/>
    </source>
</evidence>
<comment type="caution">
    <text evidence="1">The sequence shown here is derived from an EMBL/GenBank/DDBJ whole genome shotgun (WGS) entry which is preliminary data.</text>
</comment>
<dbReference type="Proteomes" id="UP001597399">
    <property type="component" value="Unassembled WGS sequence"/>
</dbReference>
<protein>
    <recommendedName>
        <fullName evidence="3">DUF2612 domain-containing protein</fullName>
    </recommendedName>
</protein>
<evidence type="ECO:0008006" key="3">
    <source>
        <dbReference type="Google" id="ProtNLM"/>
    </source>
</evidence>
<proteinExistence type="predicted"/>
<dbReference type="EMBL" id="JBHUMQ010000034">
    <property type="protein sequence ID" value="MFD2695013.1"/>
    <property type="molecule type" value="Genomic_DNA"/>
</dbReference>
<keyword evidence="2" id="KW-1185">Reference proteome</keyword>
<dbReference type="RefSeq" id="WP_253064725.1">
    <property type="nucleotide sequence ID" value="NZ_JAMXWM010000031.1"/>
</dbReference>
<gene>
    <name evidence="1" type="ORF">ACFSUE_15460</name>
</gene>
<name>A0ABW5S5W2_9BACL</name>
<sequence>MIKDWISKITDRYTEDPDSNIGKVLRLISGEVDDLSDTIRTVELWRDLQQAEGTTLDLIGANFSQPRGQMTDEIYRSIIIAKIVQGQSDGTYDRIIQAICKTLNCSPTDLSIQSSKEAGDDEPATIIIQKAPLAALNRIGLSGNQMMQIINNVVSGGISVARANFEGTFAFASGGEVESDSEGFADIEQTTGGIFGGVMTPDNDYKLPI</sequence>
<evidence type="ECO:0000313" key="2">
    <source>
        <dbReference type="Proteomes" id="UP001597399"/>
    </source>
</evidence>
<organism evidence="1 2">
    <name type="scientific">Sporolactobacillus shoreicorticis</name>
    <dbReference type="NCBI Taxonomy" id="1923877"/>
    <lineage>
        <taxon>Bacteria</taxon>
        <taxon>Bacillati</taxon>
        <taxon>Bacillota</taxon>
        <taxon>Bacilli</taxon>
        <taxon>Bacillales</taxon>
        <taxon>Sporolactobacillaceae</taxon>
        <taxon>Sporolactobacillus</taxon>
    </lineage>
</organism>